<evidence type="ECO:0000256" key="5">
    <source>
        <dbReference type="ARBA" id="ARBA00022989"/>
    </source>
</evidence>
<dbReference type="InterPro" id="IPR001958">
    <property type="entry name" value="Tet-R_TetA/multi-R_MdtG-like"/>
</dbReference>
<dbReference type="PROSITE" id="PS50850">
    <property type="entry name" value="MFS"/>
    <property type="match status" value="1"/>
</dbReference>
<keyword evidence="3" id="KW-1003">Cell membrane</keyword>
<dbReference type="Pfam" id="PF07690">
    <property type="entry name" value="MFS_1"/>
    <property type="match status" value="1"/>
</dbReference>
<feature type="transmembrane region" description="Helical" evidence="7">
    <location>
        <begin position="328"/>
        <end position="347"/>
    </location>
</feature>
<dbReference type="Gene3D" id="1.20.1250.20">
    <property type="entry name" value="MFS general substrate transporter like domains"/>
    <property type="match status" value="2"/>
</dbReference>
<evidence type="ECO:0000256" key="1">
    <source>
        <dbReference type="ARBA" id="ARBA00004651"/>
    </source>
</evidence>
<feature type="transmembrane region" description="Helical" evidence="7">
    <location>
        <begin position="267"/>
        <end position="285"/>
    </location>
</feature>
<proteinExistence type="predicted"/>
<feature type="transmembrane region" description="Helical" evidence="7">
    <location>
        <begin position="5"/>
        <end position="26"/>
    </location>
</feature>
<reference evidence="10" key="1">
    <citation type="journal article" date="2019" name="Int. J. Syst. Evol. Microbiol.">
        <title>The Global Catalogue of Microorganisms (GCM) 10K type strain sequencing project: providing services to taxonomists for standard genome sequencing and annotation.</title>
        <authorList>
            <consortium name="The Broad Institute Genomics Platform"/>
            <consortium name="The Broad Institute Genome Sequencing Center for Infectious Disease"/>
            <person name="Wu L."/>
            <person name="Ma J."/>
        </authorList>
    </citation>
    <scope>NUCLEOTIDE SEQUENCE [LARGE SCALE GENOMIC DNA]</scope>
    <source>
        <strain evidence="10">JCM 15395</strain>
    </source>
</reference>
<dbReference type="RefSeq" id="WP_343810702.1">
    <property type="nucleotide sequence ID" value="NZ_BAAADS010000006.1"/>
</dbReference>
<dbReference type="SUPFAM" id="SSF103473">
    <property type="entry name" value="MFS general substrate transporter"/>
    <property type="match status" value="1"/>
</dbReference>
<comment type="subcellular location">
    <subcellularLocation>
        <location evidence="1">Cell membrane</location>
        <topology evidence="1">Multi-pass membrane protein</topology>
    </subcellularLocation>
</comment>
<feature type="transmembrane region" description="Helical" evidence="7">
    <location>
        <begin position="201"/>
        <end position="222"/>
    </location>
</feature>
<dbReference type="InterPro" id="IPR036259">
    <property type="entry name" value="MFS_trans_sf"/>
</dbReference>
<feature type="transmembrane region" description="Helical" evidence="7">
    <location>
        <begin position="70"/>
        <end position="89"/>
    </location>
</feature>
<name>A0ABP3QVP6_9BACI</name>
<evidence type="ECO:0000313" key="10">
    <source>
        <dbReference type="Proteomes" id="UP001500866"/>
    </source>
</evidence>
<keyword evidence="5 7" id="KW-1133">Transmembrane helix</keyword>
<feature type="transmembrane region" description="Helical" evidence="7">
    <location>
        <begin position="234"/>
        <end position="255"/>
    </location>
</feature>
<feature type="transmembrane region" description="Helical" evidence="7">
    <location>
        <begin position="359"/>
        <end position="376"/>
    </location>
</feature>
<sequence length="390" mass="41984">MNKRVYFLMIVAFVVGMVELIIGGLLDLMAKDLGVSLGQVGFLITIFSLIFAVGAPILLILTSNIERKKLTLISLFIFLLGNIVTVFSPTYTVVFIGRVISALSGSLLIILCLTIAPSIVYPKYRGRAIGIVSMGVSASIVLGLPVGLVLGNAFGWRAPFVLIAVLTVLSMAGVFFLMEQIEPKPSSTIGEQLATLKNRRIFFGQVITFLFMTGHTVLYAYLTPFVKTTMGMDGTWVSIIYMIFGIAAVSGGAVGGTLSDTIGPKRTIMLTIVIFTMVMFTIPYTTFALTAFLLILVVWGMLSWTLAPATMSYLIGLSPETSDIQQSLNNSALHLGIAFGSLIGGLVIEQVSVEQNATIGGFFVILSIGAALISMYRRQNSRLVRSSKAD</sequence>
<dbReference type="EMBL" id="BAAADS010000006">
    <property type="protein sequence ID" value="GAA0595211.1"/>
    <property type="molecule type" value="Genomic_DNA"/>
</dbReference>
<evidence type="ECO:0000259" key="8">
    <source>
        <dbReference type="PROSITE" id="PS50850"/>
    </source>
</evidence>
<feature type="transmembrane region" description="Helical" evidence="7">
    <location>
        <begin position="38"/>
        <end position="61"/>
    </location>
</feature>
<feature type="transmembrane region" description="Helical" evidence="7">
    <location>
        <begin position="95"/>
        <end position="116"/>
    </location>
</feature>
<dbReference type="InterPro" id="IPR050189">
    <property type="entry name" value="MFS_Efflux_Transporters"/>
</dbReference>
<evidence type="ECO:0000256" key="7">
    <source>
        <dbReference type="SAM" id="Phobius"/>
    </source>
</evidence>
<comment type="caution">
    <text evidence="9">The sequence shown here is derived from an EMBL/GenBank/DDBJ whole genome shotgun (WGS) entry which is preliminary data.</text>
</comment>
<keyword evidence="2" id="KW-0813">Transport</keyword>
<keyword evidence="10" id="KW-1185">Reference proteome</keyword>
<dbReference type="Proteomes" id="UP001500866">
    <property type="component" value="Unassembled WGS sequence"/>
</dbReference>
<accession>A0ABP3QVP6</accession>
<evidence type="ECO:0000256" key="3">
    <source>
        <dbReference type="ARBA" id="ARBA00022475"/>
    </source>
</evidence>
<keyword evidence="4 7" id="KW-0812">Transmembrane</keyword>
<evidence type="ECO:0000256" key="4">
    <source>
        <dbReference type="ARBA" id="ARBA00022692"/>
    </source>
</evidence>
<gene>
    <name evidence="9" type="ORF">GCM10009001_09170</name>
</gene>
<feature type="domain" description="Major facilitator superfamily (MFS) profile" evidence="8">
    <location>
        <begin position="4"/>
        <end position="382"/>
    </location>
</feature>
<organism evidence="9 10">
    <name type="scientific">Virgibacillus siamensis</name>
    <dbReference type="NCBI Taxonomy" id="480071"/>
    <lineage>
        <taxon>Bacteria</taxon>
        <taxon>Bacillati</taxon>
        <taxon>Bacillota</taxon>
        <taxon>Bacilli</taxon>
        <taxon>Bacillales</taxon>
        <taxon>Bacillaceae</taxon>
        <taxon>Virgibacillus</taxon>
    </lineage>
</organism>
<feature type="transmembrane region" description="Helical" evidence="7">
    <location>
        <begin position="291"/>
        <end position="316"/>
    </location>
</feature>
<dbReference type="InterPro" id="IPR011701">
    <property type="entry name" value="MFS"/>
</dbReference>
<dbReference type="PANTHER" id="PTHR43124">
    <property type="entry name" value="PURINE EFFLUX PUMP PBUE"/>
    <property type="match status" value="1"/>
</dbReference>
<feature type="transmembrane region" description="Helical" evidence="7">
    <location>
        <begin position="156"/>
        <end position="178"/>
    </location>
</feature>
<keyword evidence="6 7" id="KW-0472">Membrane</keyword>
<protein>
    <submittedName>
        <fullName evidence="9">MFS transporter</fullName>
    </submittedName>
</protein>
<dbReference type="InterPro" id="IPR020846">
    <property type="entry name" value="MFS_dom"/>
</dbReference>
<feature type="transmembrane region" description="Helical" evidence="7">
    <location>
        <begin position="128"/>
        <end position="150"/>
    </location>
</feature>
<evidence type="ECO:0000256" key="2">
    <source>
        <dbReference type="ARBA" id="ARBA00022448"/>
    </source>
</evidence>
<dbReference type="PRINTS" id="PR01035">
    <property type="entry name" value="TCRTETA"/>
</dbReference>
<dbReference type="CDD" id="cd17324">
    <property type="entry name" value="MFS_NepI_like"/>
    <property type="match status" value="1"/>
</dbReference>
<evidence type="ECO:0000256" key="6">
    <source>
        <dbReference type="ARBA" id="ARBA00023136"/>
    </source>
</evidence>
<dbReference type="PANTHER" id="PTHR43124:SF10">
    <property type="entry name" value="PURINE EFFLUX PUMP PBUE"/>
    <property type="match status" value="1"/>
</dbReference>
<evidence type="ECO:0000313" key="9">
    <source>
        <dbReference type="EMBL" id="GAA0595211.1"/>
    </source>
</evidence>